<organism evidence="1 2">
    <name type="scientific">Acidianus manzaensis</name>
    <dbReference type="NCBI Taxonomy" id="282676"/>
    <lineage>
        <taxon>Archaea</taxon>
        <taxon>Thermoproteota</taxon>
        <taxon>Thermoprotei</taxon>
        <taxon>Sulfolobales</taxon>
        <taxon>Sulfolobaceae</taxon>
        <taxon>Acidianus</taxon>
    </lineage>
</organism>
<proteinExistence type="predicted"/>
<protein>
    <submittedName>
        <fullName evidence="1">Uncharacterized protein</fullName>
    </submittedName>
</protein>
<dbReference type="GeneID" id="41591629"/>
<dbReference type="AlphaFoldDB" id="A0A1W6K2C5"/>
<sequence length="62" mass="7411">MRNEIQELRDIINILKDMMPEDCAEILQEKFDILLKDIKEKGLDEVIKDWYKDSDVEVILES</sequence>
<evidence type="ECO:0000313" key="2">
    <source>
        <dbReference type="Proteomes" id="UP000193404"/>
    </source>
</evidence>
<dbReference type="EMBL" id="CP020477">
    <property type="protein sequence ID" value="ARM76640.1"/>
    <property type="molecule type" value="Genomic_DNA"/>
</dbReference>
<evidence type="ECO:0000313" key="1">
    <source>
        <dbReference type="EMBL" id="ARM76640.1"/>
    </source>
</evidence>
<accession>A0A1W6K2C5</accession>
<dbReference type="OrthoDB" id="40519at2157"/>
<dbReference type="RefSeq" id="WP_148692431.1">
    <property type="nucleotide sequence ID" value="NZ_CP020477.1"/>
</dbReference>
<gene>
    <name evidence="1" type="ORF">B6F84_11855</name>
</gene>
<name>A0A1W6K2C5_9CREN</name>
<reference evidence="1 2" key="1">
    <citation type="submission" date="2017-03" db="EMBL/GenBank/DDBJ databases">
        <title>Sulfur activation and transportation mechanism of thermophilic Archaea Acidianus manzaensis YN-25.</title>
        <authorList>
            <person name="Ma Y."/>
            <person name="Yang Y."/>
            <person name="Xia J."/>
        </authorList>
    </citation>
    <scope>NUCLEOTIDE SEQUENCE [LARGE SCALE GENOMIC DNA]</scope>
    <source>
        <strain evidence="1 2">YN-25</strain>
    </source>
</reference>
<dbReference type="Proteomes" id="UP000193404">
    <property type="component" value="Chromosome"/>
</dbReference>
<keyword evidence="2" id="KW-1185">Reference proteome</keyword>
<dbReference type="KEGG" id="aman:B6F84_11855"/>